<dbReference type="AlphaFoldDB" id="A0A2N6SH00"/>
<dbReference type="PANTHER" id="PTHR30404">
    <property type="entry name" value="N-ACETYLMURAMOYL-L-ALANINE AMIDASE"/>
    <property type="match status" value="1"/>
</dbReference>
<sequence>MNMRIKRKRSDNTILWLISTMLVLFVLAGGMYYINSKINPSANADDQMTISKEVEVRTGPDDSYPVLKKVPAGDVIEVLSKTDSWYEIETSDNYIGWVPGWSILGSGQKNPEDQNKEKLSSYAVVLNPVMKQNETPDYKGVYPKTYNLRIAKELKQKLEADGIKVFLTRDNDENIPSQDSIKKIVADNKAEMLVDLDVVNTDTKGTFGAKVYYSTTESAIIAKSIEKHLSNNYISKVSASEKQGNFSQLSDKLPQVRVVSGNIHDKVDVDILNDSVAQKQYISALKEGIEGYLYYQINIDNYNAKRKEQLLNLPQKGLTIPMYYMKQDAYKNISYGTDGKKTIEENGDAIVSLAMISNYLGLEGASVEDIASWAGSKYYIKNQGTQPTIVSAFAKKYNVKADEIDTDNTVQNIEKALKENKPVLIRLKSGLFGDKVTYKVIRGYEDEKFYINDPNDDDVKLTSYNGFTENDVKNNIAQAWAISK</sequence>
<gene>
    <name evidence="5" type="ORF">CJ218_01335</name>
</gene>
<evidence type="ECO:0000313" key="6">
    <source>
        <dbReference type="Proteomes" id="UP000235670"/>
    </source>
</evidence>
<organism evidence="5 6">
    <name type="scientific">Gemella sanguinis</name>
    <dbReference type="NCBI Taxonomy" id="84135"/>
    <lineage>
        <taxon>Bacteria</taxon>
        <taxon>Bacillati</taxon>
        <taxon>Bacillota</taxon>
        <taxon>Bacilli</taxon>
        <taxon>Bacillales</taxon>
        <taxon>Gemellaceae</taxon>
        <taxon>Gemella</taxon>
    </lineage>
</organism>
<dbReference type="Gene3D" id="3.90.70.10">
    <property type="entry name" value="Cysteine proteinases"/>
    <property type="match status" value="1"/>
</dbReference>
<dbReference type="InterPro" id="IPR003646">
    <property type="entry name" value="SH3-like_bac-type"/>
</dbReference>
<protein>
    <submittedName>
        <fullName evidence="5">Peptidase C39</fullName>
    </submittedName>
</protein>
<dbReference type="RefSeq" id="WP_102189357.1">
    <property type="nucleotide sequence ID" value="NZ_PNGT01000001.1"/>
</dbReference>
<dbReference type="Pfam" id="PF13529">
    <property type="entry name" value="Peptidase_C39_2"/>
    <property type="match status" value="1"/>
</dbReference>
<evidence type="ECO:0000256" key="2">
    <source>
        <dbReference type="ARBA" id="ARBA00023316"/>
    </source>
</evidence>
<dbReference type="Gene3D" id="3.40.630.40">
    <property type="entry name" value="Zn-dependent exopeptidases"/>
    <property type="match status" value="1"/>
</dbReference>
<feature type="transmembrane region" description="Helical" evidence="3">
    <location>
        <begin position="12"/>
        <end position="34"/>
    </location>
</feature>
<reference evidence="5 6" key="1">
    <citation type="submission" date="2017-09" db="EMBL/GenBank/DDBJ databases">
        <title>Bacterial strain isolated from the female urinary microbiota.</title>
        <authorList>
            <person name="Thomas-White K."/>
            <person name="Kumar N."/>
            <person name="Forster S."/>
            <person name="Putonti C."/>
            <person name="Lawley T."/>
            <person name="Wolfe A.J."/>
        </authorList>
    </citation>
    <scope>NUCLEOTIDE SEQUENCE [LARGE SCALE GENOMIC DNA]</scope>
    <source>
        <strain evidence="5 6">UMB0186</strain>
    </source>
</reference>
<dbReference type="EMBL" id="PNGT01000001">
    <property type="protein sequence ID" value="PMC53212.1"/>
    <property type="molecule type" value="Genomic_DNA"/>
</dbReference>
<dbReference type="GO" id="GO:0030288">
    <property type="term" value="C:outer membrane-bounded periplasmic space"/>
    <property type="evidence" value="ECO:0007669"/>
    <property type="project" value="TreeGrafter"/>
</dbReference>
<evidence type="ECO:0000256" key="1">
    <source>
        <dbReference type="ARBA" id="ARBA00022801"/>
    </source>
</evidence>
<dbReference type="InterPro" id="IPR036028">
    <property type="entry name" value="SH3-like_dom_sf"/>
</dbReference>
<dbReference type="CDD" id="cd00174">
    <property type="entry name" value="SH3"/>
    <property type="match status" value="1"/>
</dbReference>
<dbReference type="Proteomes" id="UP000235670">
    <property type="component" value="Unassembled WGS sequence"/>
</dbReference>
<dbReference type="PROSITE" id="PS51781">
    <property type="entry name" value="SH3B"/>
    <property type="match status" value="1"/>
</dbReference>
<name>A0A2N6SH00_9BACL</name>
<dbReference type="Pfam" id="PF08239">
    <property type="entry name" value="SH3_3"/>
    <property type="match status" value="1"/>
</dbReference>
<proteinExistence type="predicted"/>
<dbReference type="STRING" id="84135.GCA_001052115_00066"/>
<dbReference type="GO" id="GO:0008745">
    <property type="term" value="F:N-acetylmuramoyl-L-alanine amidase activity"/>
    <property type="evidence" value="ECO:0007669"/>
    <property type="project" value="InterPro"/>
</dbReference>
<keyword evidence="3" id="KW-0472">Membrane</keyword>
<keyword evidence="1" id="KW-0378">Hydrolase</keyword>
<keyword evidence="3" id="KW-0812">Transmembrane</keyword>
<dbReference type="InterPro" id="IPR050695">
    <property type="entry name" value="N-acetylmuramoyl_amidase_3"/>
</dbReference>
<dbReference type="Gene3D" id="2.30.30.40">
    <property type="entry name" value="SH3 Domains"/>
    <property type="match status" value="1"/>
</dbReference>
<accession>A0A2N6SH00</accession>
<keyword evidence="2" id="KW-0961">Cell wall biogenesis/degradation</keyword>
<evidence type="ECO:0000313" key="5">
    <source>
        <dbReference type="EMBL" id="PMC53212.1"/>
    </source>
</evidence>
<dbReference type="PANTHER" id="PTHR30404:SF0">
    <property type="entry name" value="N-ACETYLMURAMOYL-L-ALANINE AMIDASE AMIC"/>
    <property type="match status" value="1"/>
</dbReference>
<dbReference type="InterPro" id="IPR002508">
    <property type="entry name" value="MurNAc-LAA_cat"/>
</dbReference>
<dbReference type="SMART" id="SM00287">
    <property type="entry name" value="SH3b"/>
    <property type="match status" value="1"/>
</dbReference>
<evidence type="ECO:0000259" key="4">
    <source>
        <dbReference type="PROSITE" id="PS51781"/>
    </source>
</evidence>
<dbReference type="SUPFAM" id="SSF53187">
    <property type="entry name" value="Zn-dependent exopeptidases"/>
    <property type="match status" value="1"/>
</dbReference>
<dbReference type="SUPFAM" id="SSF50044">
    <property type="entry name" value="SH3-domain"/>
    <property type="match status" value="1"/>
</dbReference>
<comment type="caution">
    <text evidence="5">The sequence shown here is derived from an EMBL/GenBank/DDBJ whole genome shotgun (WGS) entry which is preliminary data.</text>
</comment>
<dbReference type="OrthoDB" id="9806267at2"/>
<dbReference type="GO" id="GO:0009253">
    <property type="term" value="P:peptidoglycan catabolic process"/>
    <property type="evidence" value="ECO:0007669"/>
    <property type="project" value="InterPro"/>
</dbReference>
<dbReference type="Pfam" id="PF01520">
    <property type="entry name" value="Amidase_3"/>
    <property type="match status" value="1"/>
</dbReference>
<dbReference type="CDD" id="cd02696">
    <property type="entry name" value="MurNAc-LAA"/>
    <property type="match status" value="1"/>
</dbReference>
<evidence type="ECO:0000256" key="3">
    <source>
        <dbReference type="SAM" id="Phobius"/>
    </source>
</evidence>
<dbReference type="GO" id="GO:0071555">
    <property type="term" value="P:cell wall organization"/>
    <property type="evidence" value="ECO:0007669"/>
    <property type="project" value="UniProtKB-KW"/>
</dbReference>
<dbReference type="InterPro" id="IPR039564">
    <property type="entry name" value="Peptidase_C39-like"/>
</dbReference>
<keyword evidence="3" id="KW-1133">Transmembrane helix</keyword>
<feature type="domain" description="SH3b" evidence="4">
    <location>
        <begin position="44"/>
        <end position="106"/>
    </location>
</feature>